<keyword evidence="2" id="KW-1185">Reference proteome</keyword>
<evidence type="ECO:0000313" key="2">
    <source>
        <dbReference type="Proteomes" id="UP001488838"/>
    </source>
</evidence>
<organism evidence="1 2">
    <name type="scientific">Myodes glareolus</name>
    <name type="common">Bank vole</name>
    <name type="synonym">Clethrionomys glareolus</name>
    <dbReference type="NCBI Taxonomy" id="447135"/>
    <lineage>
        <taxon>Eukaryota</taxon>
        <taxon>Metazoa</taxon>
        <taxon>Chordata</taxon>
        <taxon>Craniata</taxon>
        <taxon>Vertebrata</taxon>
        <taxon>Euteleostomi</taxon>
        <taxon>Mammalia</taxon>
        <taxon>Eutheria</taxon>
        <taxon>Euarchontoglires</taxon>
        <taxon>Glires</taxon>
        <taxon>Rodentia</taxon>
        <taxon>Myomorpha</taxon>
        <taxon>Muroidea</taxon>
        <taxon>Cricetidae</taxon>
        <taxon>Arvicolinae</taxon>
        <taxon>Myodes</taxon>
    </lineage>
</organism>
<protein>
    <submittedName>
        <fullName evidence="1">Uncharacterized protein</fullName>
    </submittedName>
</protein>
<proteinExistence type="predicted"/>
<gene>
    <name evidence="1" type="ORF">U0070_002634</name>
</gene>
<dbReference type="AlphaFoldDB" id="A0AAW0IY77"/>
<dbReference type="Proteomes" id="UP001488838">
    <property type="component" value="Unassembled WGS sequence"/>
</dbReference>
<sequence>MLVPETVAQASAKLAWVLFQEDGDDLTKQGAGPSLSKTGSPSVTQVNQTYYVASLNSEQCFCLSLLNSGIAAMSYCTQVELFVMGPHKVPLQHLTFPPQQDLQTCIVGHTYWSLSTQETEAGESQVRH</sequence>
<name>A0AAW0IY77_MYOGA</name>
<comment type="caution">
    <text evidence="1">The sequence shown here is derived from an EMBL/GenBank/DDBJ whole genome shotgun (WGS) entry which is preliminary data.</text>
</comment>
<dbReference type="EMBL" id="JBBHLL010000079">
    <property type="protein sequence ID" value="KAK7819530.1"/>
    <property type="molecule type" value="Genomic_DNA"/>
</dbReference>
<reference evidence="1 2" key="1">
    <citation type="journal article" date="2023" name="bioRxiv">
        <title>Conserved and derived expression patterns and positive selection on dental genes reveal complex evolutionary context of ever-growing rodent molars.</title>
        <authorList>
            <person name="Calamari Z.T."/>
            <person name="Song A."/>
            <person name="Cohen E."/>
            <person name="Akter M."/>
            <person name="Roy R.D."/>
            <person name="Hallikas O."/>
            <person name="Christensen M.M."/>
            <person name="Li P."/>
            <person name="Marangoni P."/>
            <person name="Jernvall J."/>
            <person name="Klein O.D."/>
        </authorList>
    </citation>
    <scope>NUCLEOTIDE SEQUENCE [LARGE SCALE GENOMIC DNA]</scope>
    <source>
        <strain evidence="1">V071</strain>
    </source>
</reference>
<evidence type="ECO:0000313" key="1">
    <source>
        <dbReference type="EMBL" id="KAK7819530.1"/>
    </source>
</evidence>
<accession>A0AAW0IY77</accession>